<keyword evidence="3" id="KW-1185">Reference proteome</keyword>
<reference evidence="2 3" key="1">
    <citation type="journal article" date="2018" name="Sci. Rep.">
        <title>Genomic signatures of local adaptation to the degree of environmental predictability in rotifers.</title>
        <authorList>
            <person name="Franch-Gras L."/>
            <person name="Hahn C."/>
            <person name="Garcia-Roger E.M."/>
            <person name="Carmona M.J."/>
            <person name="Serra M."/>
            <person name="Gomez A."/>
        </authorList>
    </citation>
    <scope>NUCLEOTIDE SEQUENCE [LARGE SCALE GENOMIC DNA]</scope>
    <source>
        <strain evidence="2">HYR1</strain>
    </source>
</reference>
<evidence type="ECO:0000256" key="1">
    <source>
        <dbReference type="SAM" id="MobiDB-lite"/>
    </source>
</evidence>
<gene>
    <name evidence="2" type="ORF">BpHYR1_003314</name>
</gene>
<feature type="compositionally biased region" description="Basic and acidic residues" evidence="1">
    <location>
        <begin position="43"/>
        <end position="53"/>
    </location>
</feature>
<feature type="non-terminal residue" evidence="2">
    <location>
        <position position="1"/>
    </location>
</feature>
<feature type="compositionally biased region" description="Basic and acidic residues" evidence="1">
    <location>
        <begin position="12"/>
        <end position="28"/>
    </location>
</feature>
<evidence type="ECO:0000313" key="3">
    <source>
        <dbReference type="Proteomes" id="UP000276133"/>
    </source>
</evidence>
<organism evidence="2 3">
    <name type="scientific">Brachionus plicatilis</name>
    <name type="common">Marine rotifer</name>
    <name type="synonym">Brachionus muelleri</name>
    <dbReference type="NCBI Taxonomy" id="10195"/>
    <lineage>
        <taxon>Eukaryota</taxon>
        <taxon>Metazoa</taxon>
        <taxon>Spiralia</taxon>
        <taxon>Gnathifera</taxon>
        <taxon>Rotifera</taxon>
        <taxon>Eurotatoria</taxon>
        <taxon>Monogononta</taxon>
        <taxon>Pseudotrocha</taxon>
        <taxon>Ploima</taxon>
        <taxon>Brachionidae</taxon>
        <taxon>Brachionus</taxon>
    </lineage>
</organism>
<sequence length="53" mass="6031">RMPKKGPQNRASQERTLNKSLSIKDLKNRMPKKGPLVSATQERTLKEFPKNGP</sequence>
<comment type="caution">
    <text evidence="2">The sequence shown here is derived from an EMBL/GenBank/DDBJ whole genome shotgun (WGS) entry which is preliminary data.</text>
</comment>
<dbReference type="AlphaFoldDB" id="A0A3M7PTV5"/>
<feature type="region of interest" description="Disordered" evidence="1">
    <location>
        <begin position="1"/>
        <end position="53"/>
    </location>
</feature>
<protein>
    <submittedName>
        <fullName evidence="2">Uncharacterized protein</fullName>
    </submittedName>
</protein>
<evidence type="ECO:0000313" key="2">
    <source>
        <dbReference type="EMBL" id="RNA02556.1"/>
    </source>
</evidence>
<proteinExistence type="predicted"/>
<dbReference type="EMBL" id="REGN01008841">
    <property type="protein sequence ID" value="RNA02556.1"/>
    <property type="molecule type" value="Genomic_DNA"/>
</dbReference>
<dbReference type="Proteomes" id="UP000276133">
    <property type="component" value="Unassembled WGS sequence"/>
</dbReference>
<accession>A0A3M7PTV5</accession>
<name>A0A3M7PTV5_BRAPC</name>